<dbReference type="EC" id="2.7.11.1" evidence="2"/>
<dbReference type="InterPro" id="IPR008271">
    <property type="entry name" value="Ser/Thr_kinase_AS"/>
</dbReference>
<reference evidence="16" key="1">
    <citation type="submission" date="2024-01" db="EMBL/GenBank/DDBJ databases">
        <title>GRCr8: a new rat reference genome assembly contstructed from accurate long reads and long range scaffolding.</title>
        <authorList>
            <person name="Doris P.A."/>
            <person name="Kalbfleisch T."/>
            <person name="Li K."/>
            <person name="Howe K."/>
            <person name="Wood J."/>
        </authorList>
    </citation>
    <scope>NUCLEOTIDE SEQUENCE [LARGE SCALE GENOMIC DNA]</scope>
    <source>
        <strain evidence="16">Brown Norway</strain>
    </source>
</reference>
<comment type="catalytic activity">
    <reaction evidence="11">
        <text>L-seryl-[protein] + ATP = O-phospho-L-seryl-[protein] + ADP + H(+)</text>
        <dbReference type="Rhea" id="RHEA:17989"/>
        <dbReference type="Rhea" id="RHEA-COMP:9863"/>
        <dbReference type="Rhea" id="RHEA-COMP:11604"/>
        <dbReference type="ChEBI" id="CHEBI:15378"/>
        <dbReference type="ChEBI" id="CHEBI:29999"/>
        <dbReference type="ChEBI" id="CHEBI:30616"/>
        <dbReference type="ChEBI" id="CHEBI:83421"/>
        <dbReference type="ChEBI" id="CHEBI:456216"/>
        <dbReference type="EC" id="2.7.11.1"/>
    </reaction>
</comment>
<proteinExistence type="evidence at protein level"/>
<dbReference type="PANTHER" id="PTHR24342">
    <property type="entry name" value="SERINE/THREONINE-PROTEIN KINASE 17"/>
    <property type="match status" value="1"/>
</dbReference>
<gene>
    <name evidence="16 18" type="primary">Dapk2</name>
</gene>
<dbReference type="InterPro" id="IPR000719">
    <property type="entry name" value="Prot_kinase_dom"/>
</dbReference>
<keyword evidence="8" id="KW-0418">Kinase</keyword>
<evidence type="ECO:0000256" key="7">
    <source>
        <dbReference type="ARBA" id="ARBA00022741"/>
    </source>
</evidence>
<dbReference type="GO" id="GO:0005516">
    <property type="term" value="F:calmodulin binding"/>
    <property type="evidence" value="ECO:0007669"/>
    <property type="project" value="Ensembl"/>
</dbReference>
<sequence>VVQASMRSPNMETFKQQKVEDFYDIGEELGSGQFAIVRKCREQSTGLEYAAKFIKKRQSRASRRGVCREEIEREVSILRQVLHPNIITLHDVYENRTDVVLILELVSGGELFDFLAQKESLSEEEATSFIKQILDGVNYLHTKKIAHFDLKPENIMLLDKNIPIPHIKLIDFGLAHEIEDGVEFKNIFGTPEFVAPEIVNYEPLGLEADMWSIGVITYILLSGASPFLGDTKQETLANITAVSYDFDEEFFSQTSELAKDFIRKLLVKETRKRLTIQEALRHPWIMSKGEASVPEQWKTQPAQLKTKRLREYTLKCHSSMPPNNTYVNFERFAHVVEDVARVDEGCHALAGAHDTLQDDVESLVSIYNEKEAWYREENENARHNLSQLKYEFRKVESLKKLLREDIQAAGASLGGVARKLDHLQVQFETLRQQLSADIQWMQEMAGILQLESGNTDGHALGSVFHRDTSESLPELLNRSHTEGILAGLNL</sequence>
<keyword evidence="17" id="KW-1185">Reference proteome</keyword>
<dbReference type="GO" id="GO:0043276">
    <property type="term" value="P:anoikis"/>
    <property type="evidence" value="ECO:0007669"/>
    <property type="project" value="Ensembl"/>
</dbReference>
<evidence type="ECO:0000256" key="9">
    <source>
        <dbReference type="ARBA" id="ARBA00022840"/>
    </source>
</evidence>
<dbReference type="AGR" id="RGD:1304708"/>
<dbReference type="Pfam" id="PF00069">
    <property type="entry name" value="Pkinase"/>
    <property type="match status" value="1"/>
</dbReference>
<reference evidence="16" key="3">
    <citation type="submission" date="2025-09" db="UniProtKB">
        <authorList>
            <consortium name="Ensembl"/>
        </authorList>
    </citation>
    <scope>IDENTIFICATION</scope>
    <source>
        <strain evidence="16">Brown Norway</strain>
    </source>
</reference>
<protein>
    <recommendedName>
        <fullName evidence="2">non-specific serine/threonine protein kinase</fullName>
        <ecNumber evidence="2">2.7.11.1</ecNumber>
    </recommendedName>
</protein>
<dbReference type="Gene3D" id="3.30.200.20">
    <property type="entry name" value="Phosphorylase Kinase, domain 1"/>
    <property type="match status" value="1"/>
</dbReference>
<dbReference type="Ensembl" id="ENSRNOT00000098258.2">
    <property type="protein sequence ID" value="ENSRNOP00000085631.1"/>
    <property type="gene ID" value="ENSRNOG00000017332.9"/>
</dbReference>
<dbReference type="PROSITE" id="PS50011">
    <property type="entry name" value="PROTEIN_KINASE_DOM"/>
    <property type="match status" value="1"/>
</dbReference>
<keyword evidence="5" id="KW-0808">Transferase</keyword>
<dbReference type="InterPro" id="IPR017441">
    <property type="entry name" value="Protein_kinase_ATP_BS"/>
</dbReference>
<dbReference type="PANTHER" id="PTHR24342:SF15">
    <property type="entry name" value="DEATH-ASSOCIATED PROTEIN KINASE 2"/>
    <property type="match status" value="1"/>
</dbReference>
<evidence type="ECO:0000256" key="10">
    <source>
        <dbReference type="ARBA" id="ARBA00047899"/>
    </source>
</evidence>
<dbReference type="FunFam" id="3.30.200.20:FF:000110">
    <property type="entry name" value="Death-associated kinase 3, isoform CRA_a"/>
    <property type="match status" value="1"/>
</dbReference>
<evidence type="ECO:0000256" key="12">
    <source>
        <dbReference type="ARBA" id="ARBA00060827"/>
    </source>
</evidence>
<dbReference type="GO" id="GO:0005794">
    <property type="term" value="C:Golgi apparatus"/>
    <property type="evidence" value="ECO:0007669"/>
    <property type="project" value="Ensembl"/>
</dbReference>
<dbReference type="AlphaFoldDB" id="A0A8I6GD46"/>
<keyword evidence="7 13" id="KW-0547">Nucleotide-binding</keyword>
<feature type="domain" description="Protein kinase" evidence="15">
    <location>
        <begin position="23"/>
        <end position="285"/>
    </location>
</feature>
<dbReference type="GO" id="GO:2001242">
    <property type="term" value="P:regulation of intrinsic apoptotic signaling pathway"/>
    <property type="evidence" value="ECO:0007669"/>
    <property type="project" value="Ensembl"/>
</dbReference>
<dbReference type="FunFam" id="1.10.510.10:FF:000250">
    <property type="entry name" value="Death-associated protein kinase 3"/>
    <property type="match status" value="1"/>
</dbReference>
<keyword evidence="4" id="KW-0597">Phosphoprotein</keyword>
<dbReference type="PROSITE" id="PS00108">
    <property type="entry name" value="PROTEIN_KINASE_ST"/>
    <property type="match status" value="1"/>
</dbReference>
<evidence type="ECO:0000256" key="8">
    <source>
        <dbReference type="ARBA" id="ARBA00022777"/>
    </source>
</evidence>
<evidence type="ECO:0000256" key="11">
    <source>
        <dbReference type="ARBA" id="ARBA00048679"/>
    </source>
</evidence>
<dbReference type="InterPro" id="IPR011009">
    <property type="entry name" value="Kinase-like_dom_sf"/>
</dbReference>
<comment type="cofactor">
    <cofactor evidence="1">
        <name>Mg(2+)</name>
        <dbReference type="ChEBI" id="CHEBI:18420"/>
    </cofactor>
</comment>
<dbReference type="OrthoDB" id="74764at2759"/>
<evidence type="ECO:0000256" key="6">
    <source>
        <dbReference type="ARBA" id="ARBA00022703"/>
    </source>
</evidence>
<dbReference type="GO" id="GO:0035556">
    <property type="term" value="P:intracellular signal transduction"/>
    <property type="evidence" value="ECO:0007669"/>
    <property type="project" value="Ensembl"/>
</dbReference>
<evidence type="ECO:0000256" key="1">
    <source>
        <dbReference type="ARBA" id="ARBA00001946"/>
    </source>
</evidence>
<dbReference type="SUPFAM" id="SSF56112">
    <property type="entry name" value="Protein kinase-like (PK-like)"/>
    <property type="match status" value="1"/>
</dbReference>
<evidence type="ECO:0000256" key="14">
    <source>
        <dbReference type="RuleBase" id="RU000304"/>
    </source>
</evidence>
<evidence type="ECO:0007829" key="19">
    <source>
        <dbReference type="PeptideAtlas" id="A0A8I6GD46"/>
    </source>
</evidence>
<keyword evidence="9 13" id="KW-0067">ATP-binding</keyword>
<dbReference type="SMART" id="SM00220">
    <property type="entry name" value="S_TKc"/>
    <property type="match status" value="1"/>
</dbReference>
<dbReference type="GO" id="GO:2000424">
    <property type="term" value="P:positive regulation of eosinophil chemotaxis"/>
    <property type="evidence" value="ECO:0007669"/>
    <property type="project" value="Ensembl"/>
</dbReference>
<keyword evidence="19" id="KW-1267">Proteomics identification</keyword>
<evidence type="ECO:0000259" key="15">
    <source>
        <dbReference type="PROSITE" id="PS50011"/>
    </source>
</evidence>
<dbReference type="Gene3D" id="1.10.510.10">
    <property type="entry name" value="Transferase(Phosphotransferase) domain 1"/>
    <property type="match status" value="1"/>
</dbReference>
<evidence type="ECO:0000313" key="17">
    <source>
        <dbReference type="Proteomes" id="UP000002494"/>
    </source>
</evidence>
<dbReference type="GeneTree" id="ENSGT00940000153424"/>
<dbReference type="GO" id="GO:0004674">
    <property type="term" value="F:protein serine/threonine kinase activity"/>
    <property type="evidence" value="ECO:0007669"/>
    <property type="project" value="UniProtKB-KW"/>
</dbReference>
<dbReference type="RGD" id="1304708">
    <property type="gene designation" value="Dapk2"/>
</dbReference>
<evidence type="ECO:0000256" key="13">
    <source>
        <dbReference type="PROSITE-ProRule" id="PRU10141"/>
    </source>
</evidence>
<keyword evidence="3 14" id="KW-0723">Serine/threonine-protein kinase</keyword>
<comment type="catalytic activity">
    <reaction evidence="10">
        <text>L-threonyl-[protein] + ATP = O-phospho-L-threonyl-[protein] + ADP + H(+)</text>
        <dbReference type="Rhea" id="RHEA:46608"/>
        <dbReference type="Rhea" id="RHEA-COMP:11060"/>
        <dbReference type="Rhea" id="RHEA-COMP:11605"/>
        <dbReference type="ChEBI" id="CHEBI:15378"/>
        <dbReference type="ChEBI" id="CHEBI:30013"/>
        <dbReference type="ChEBI" id="CHEBI:30616"/>
        <dbReference type="ChEBI" id="CHEBI:61977"/>
        <dbReference type="ChEBI" id="CHEBI:456216"/>
        <dbReference type="EC" id="2.7.11.1"/>
    </reaction>
</comment>
<comment type="similarity">
    <text evidence="12">Belongs to the protein kinase superfamily. CAMK Ser/Thr protein kinase family. DAP kinase subfamily.</text>
</comment>
<keyword evidence="6" id="KW-0053">Apoptosis</keyword>
<evidence type="ECO:0000313" key="16">
    <source>
        <dbReference type="Ensembl" id="ENSRNOP00000085631.1"/>
    </source>
</evidence>
<feature type="binding site" evidence="13">
    <location>
        <position position="56"/>
    </location>
    <ligand>
        <name>ATP</name>
        <dbReference type="ChEBI" id="CHEBI:30616"/>
    </ligand>
</feature>
<evidence type="ECO:0000313" key="18">
    <source>
        <dbReference type="RGD" id="1304708"/>
    </source>
</evidence>
<reference evidence="16" key="2">
    <citation type="submission" date="2025-08" db="UniProtKB">
        <authorList>
            <consortium name="Ensembl"/>
        </authorList>
    </citation>
    <scope>IDENTIFICATION</scope>
    <source>
        <strain evidence="16">Brown Norway</strain>
    </source>
</reference>
<evidence type="ECO:0000256" key="3">
    <source>
        <dbReference type="ARBA" id="ARBA00022527"/>
    </source>
</evidence>
<dbReference type="PROSITE" id="PS00107">
    <property type="entry name" value="PROTEIN_KINASE_ATP"/>
    <property type="match status" value="1"/>
</dbReference>
<dbReference type="Proteomes" id="UP000002494">
    <property type="component" value="Chromosome 8"/>
</dbReference>
<dbReference type="GO" id="GO:0042802">
    <property type="term" value="F:identical protein binding"/>
    <property type="evidence" value="ECO:0007669"/>
    <property type="project" value="Ensembl"/>
</dbReference>
<organism evidence="16 17">
    <name type="scientific">Rattus norvegicus</name>
    <name type="common">Rat</name>
    <dbReference type="NCBI Taxonomy" id="10116"/>
    <lineage>
        <taxon>Eukaryota</taxon>
        <taxon>Metazoa</taxon>
        <taxon>Chordata</taxon>
        <taxon>Craniata</taxon>
        <taxon>Vertebrata</taxon>
        <taxon>Euteleostomi</taxon>
        <taxon>Mammalia</taxon>
        <taxon>Eutheria</taxon>
        <taxon>Euarchontoglires</taxon>
        <taxon>Glires</taxon>
        <taxon>Rodentia</taxon>
        <taxon>Myomorpha</taxon>
        <taxon>Muroidea</taxon>
        <taxon>Muridae</taxon>
        <taxon>Murinae</taxon>
        <taxon>Rattus</taxon>
    </lineage>
</organism>
<evidence type="ECO:0000256" key="4">
    <source>
        <dbReference type="ARBA" id="ARBA00022553"/>
    </source>
</evidence>
<accession>A0A8I6GD46</accession>
<dbReference type="CDD" id="cd14196">
    <property type="entry name" value="STKc_DAPK2"/>
    <property type="match status" value="1"/>
</dbReference>
<evidence type="ECO:0000256" key="5">
    <source>
        <dbReference type="ARBA" id="ARBA00022679"/>
    </source>
</evidence>
<evidence type="ECO:0000256" key="2">
    <source>
        <dbReference type="ARBA" id="ARBA00012513"/>
    </source>
</evidence>
<dbReference type="GO" id="GO:0005524">
    <property type="term" value="F:ATP binding"/>
    <property type="evidence" value="ECO:0007669"/>
    <property type="project" value="UniProtKB-UniRule"/>
</dbReference>
<name>A0A8I6GD46_RAT</name>
<dbReference type="GO" id="GO:0090023">
    <property type="term" value="P:positive regulation of neutrophil chemotaxis"/>
    <property type="evidence" value="ECO:0007669"/>
    <property type="project" value="Ensembl"/>
</dbReference>